<protein>
    <recommendedName>
        <fullName evidence="1">EAL domain-containing protein</fullName>
    </recommendedName>
</protein>
<dbReference type="PROSITE" id="PS50883">
    <property type="entry name" value="EAL"/>
    <property type="match status" value="1"/>
</dbReference>
<sequence>MTGFDKVRELRIRKFPIQGINMIKLFQKQIRLTTKNKRYTYRQALFDMIEYAYIHVVEKGVRNPKS</sequence>
<comment type="caution">
    <text evidence="2">The sequence shown here is derived from an EMBL/GenBank/DDBJ whole genome shotgun (WGS) entry which is preliminary data.</text>
</comment>
<evidence type="ECO:0000259" key="1">
    <source>
        <dbReference type="PROSITE" id="PS50883"/>
    </source>
</evidence>
<accession>A0A0F9TK53</accession>
<dbReference type="EMBL" id="LAZR01000243">
    <property type="protein sequence ID" value="KKN79689.1"/>
    <property type="molecule type" value="Genomic_DNA"/>
</dbReference>
<evidence type="ECO:0000313" key="2">
    <source>
        <dbReference type="EMBL" id="KKN79689.1"/>
    </source>
</evidence>
<feature type="domain" description="EAL" evidence="1">
    <location>
        <begin position="1"/>
        <end position="66"/>
    </location>
</feature>
<dbReference type="InterPro" id="IPR001633">
    <property type="entry name" value="EAL_dom"/>
</dbReference>
<proteinExistence type="predicted"/>
<name>A0A0F9TK53_9ZZZZ</name>
<reference evidence="2" key="1">
    <citation type="journal article" date="2015" name="Nature">
        <title>Complex archaea that bridge the gap between prokaryotes and eukaryotes.</title>
        <authorList>
            <person name="Spang A."/>
            <person name="Saw J.H."/>
            <person name="Jorgensen S.L."/>
            <person name="Zaremba-Niedzwiedzka K."/>
            <person name="Martijn J."/>
            <person name="Lind A.E."/>
            <person name="van Eijk R."/>
            <person name="Schleper C."/>
            <person name="Guy L."/>
            <person name="Ettema T.J."/>
        </authorList>
    </citation>
    <scope>NUCLEOTIDE SEQUENCE</scope>
</reference>
<organism evidence="2">
    <name type="scientific">marine sediment metagenome</name>
    <dbReference type="NCBI Taxonomy" id="412755"/>
    <lineage>
        <taxon>unclassified sequences</taxon>
        <taxon>metagenomes</taxon>
        <taxon>ecological metagenomes</taxon>
    </lineage>
</organism>
<dbReference type="AlphaFoldDB" id="A0A0F9TK53"/>
<gene>
    <name evidence="2" type="ORF">LCGC14_0337110</name>
</gene>